<evidence type="ECO:0000313" key="5">
    <source>
        <dbReference type="Proteomes" id="UP000002258"/>
    </source>
</evidence>
<dbReference type="OrthoDB" id="10252032at2759"/>
<name>A3LZV2_PICST</name>
<evidence type="ECO:0000256" key="1">
    <source>
        <dbReference type="ARBA" id="ARBA00007473"/>
    </source>
</evidence>
<dbReference type="InterPro" id="IPR024626">
    <property type="entry name" value="Kri1-like_C"/>
</dbReference>
<dbReference type="AlphaFoldDB" id="A3LZV2"/>
<dbReference type="OMA" id="KIMATRH"/>
<feature type="region of interest" description="Disordered" evidence="2">
    <location>
        <begin position="1"/>
        <end position="66"/>
    </location>
</feature>
<dbReference type="RefSeq" id="XP_001386436.2">
    <property type="nucleotide sequence ID" value="XM_001386399.1"/>
</dbReference>
<dbReference type="GO" id="GO:0005730">
    <property type="term" value="C:nucleolus"/>
    <property type="evidence" value="ECO:0007669"/>
    <property type="project" value="TreeGrafter"/>
</dbReference>
<evidence type="ECO:0000259" key="3">
    <source>
        <dbReference type="Pfam" id="PF12936"/>
    </source>
</evidence>
<feature type="region of interest" description="Disordered" evidence="2">
    <location>
        <begin position="361"/>
        <end position="430"/>
    </location>
</feature>
<feature type="region of interest" description="Disordered" evidence="2">
    <location>
        <begin position="162"/>
        <end position="201"/>
    </location>
</feature>
<dbReference type="Pfam" id="PF05178">
    <property type="entry name" value="Kri1"/>
    <property type="match status" value="1"/>
</dbReference>
<feature type="compositionally biased region" description="Basic and acidic residues" evidence="2">
    <location>
        <begin position="284"/>
        <end position="298"/>
    </location>
</feature>
<evidence type="ECO:0000313" key="4">
    <source>
        <dbReference type="EMBL" id="ABN68407.2"/>
    </source>
</evidence>
<feature type="region of interest" description="Disordered" evidence="2">
    <location>
        <begin position="273"/>
        <end position="298"/>
    </location>
</feature>
<dbReference type="EMBL" id="CP000502">
    <property type="protein sequence ID" value="ABN68407.2"/>
    <property type="molecule type" value="Genomic_DNA"/>
</dbReference>
<dbReference type="KEGG" id="pic:PICST_50166"/>
<dbReference type="GO" id="GO:0030686">
    <property type="term" value="C:90S preribosome"/>
    <property type="evidence" value="ECO:0007669"/>
    <property type="project" value="TreeGrafter"/>
</dbReference>
<dbReference type="FunCoup" id="A3LZV2">
    <property type="interactions" value="685"/>
</dbReference>
<accession>A3LZV2</accession>
<dbReference type="InParanoid" id="A3LZV2"/>
<protein>
    <submittedName>
        <fullName evidence="4">KRRI-Interacting protein 1</fullName>
    </submittedName>
</protein>
<keyword evidence="5" id="KW-1185">Reference proteome</keyword>
<reference evidence="4 5" key="1">
    <citation type="journal article" date="2007" name="Nat. Biotechnol.">
        <title>Genome sequence of the lignocellulose-bioconverting and xylose-fermenting yeast Pichia stipitis.</title>
        <authorList>
            <person name="Jeffries T.W."/>
            <person name="Grigoriev I.V."/>
            <person name="Grimwood J."/>
            <person name="Laplaza J.M."/>
            <person name="Aerts A."/>
            <person name="Salamov A."/>
            <person name="Schmutz J."/>
            <person name="Lindquist E."/>
            <person name="Dehal P."/>
            <person name="Shapiro H."/>
            <person name="Jin Y.S."/>
            <person name="Passoth V."/>
            <person name="Richardson P.M."/>
        </authorList>
    </citation>
    <scope>NUCLEOTIDE SEQUENCE [LARGE SCALE GENOMIC DNA]</scope>
    <source>
        <strain evidence="5">ATCC 58785 / CBS 6054 / NBRC 10063 / NRRL Y-11545</strain>
    </source>
</reference>
<dbReference type="HOGENOM" id="CLU_009647_3_0_1"/>
<dbReference type="PANTHER" id="PTHR14490:SF5">
    <property type="entry name" value="PROTEIN KRI1 HOMOLOG"/>
    <property type="match status" value="1"/>
</dbReference>
<feature type="domain" description="Kri1-like C-terminal" evidence="3">
    <location>
        <begin position="435"/>
        <end position="529"/>
    </location>
</feature>
<sequence>MARKKSAAKRAREAAVVKEVQENGSSKQETKETAKPEEKKVSFSDSESESESSSEDEDELGDLITEDVEAGINNVLQAIKENPTKLLDPNVKFFEDPENFTETATKKEKPLYLKDYHRQNLLSGGYKDEDEDNEYGTIDGEKPFVVTQREERDQLLADIKSAFNEEEDEEDDDDDFLKKKEEAANHIHPDRQVTRLPDPNENEQGFLEAFVNDRAWIPKKNDKVINLDRIDQNDEEDFDDAVEKFEHAYNFRYEDANSAEIVSYARNQATIRRSATNSRKRQREKQQEVKEQENNEKEALLKKKKTTKLNKVMDRLQKIKEAVGGEMKDEVIEKVFGDSLLKEDFDDADWDNKMAEIFNEQYYGDENEKPVWDEDDEIMADFHKGDDNDEDDGPEVDEEEEEADQEQEKTKKKSKKDKLKEKKSVKKDKESLRVKAQEIVEANTHVLIDEVEEERGRSKGKEDLLFKYREVSPESFGLTTREILLADDKQLNTFIGIKKFAPYRPKESRMKDKRKYTKKKQLQEWRKEVFKDKNGPAAPEDDKYDIWIPTEEEETRKKSHKDKSHKKHKSKSK</sequence>
<feature type="compositionally biased region" description="Basic and acidic residues" evidence="2">
    <location>
        <begin position="28"/>
        <end position="42"/>
    </location>
</feature>
<dbReference type="GO" id="GO:0000447">
    <property type="term" value="P:endonucleolytic cleavage in ITS1 to separate SSU-rRNA from 5.8S rRNA and LSU-rRNA from tricistronic rRNA transcript (SSU-rRNA, 5.8S rRNA, LSU-rRNA)"/>
    <property type="evidence" value="ECO:0007669"/>
    <property type="project" value="TreeGrafter"/>
</dbReference>
<organism evidence="4 5">
    <name type="scientific">Scheffersomyces stipitis (strain ATCC 58785 / CBS 6054 / NBRC 10063 / NRRL Y-11545)</name>
    <name type="common">Yeast</name>
    <name type="synonym">Pichia stipitis</name>
    <dbReference type="NCBI Taxonomy" id="322104"/>
    <lineage>
        <taxon>Eukaryota</taxon>
        <taxon>Fungi</taxon>
        <taxon>Dikarya</taxon>
        <taxon>Ascomycota</taxon>
        <taxon>Saccharomycotina</taxon>
        <taxon>Pichiomycetes</taxon>
        <taxon>Debaryomycetaceae</taxon>
        <taxon>Scheffersomyces</taxon>
    </lineage>
</organism>
<feature type="compositionally biased region" description="Acidic residues" evidence="2">
    <location>
        <begin position="164"/>
        <end position="175"/>
    </location>
</feature>
<dbReference type="PANTHER" id="PTHR14490">
    <property type="entry name" value="ZINC FINGER, ZZ TYPE"/>
    <property type="match status" value="1"/>
</dbReference>
<feature type="region of interest" description="Disordered" evidence="2">
    <location>
        <begin position="527"/>
        <end position="573"/>
    </location>
</feature>
<feature type="compositionally biased region" description="Basic residues" evidence="2">
    <location>
        <begin position="557"/>
        <end position="573"/>
    </location>
</feature>
<comment type="similarity">
    <text evidence="1">Belongs to the KRI1 family.</text>
</comment>
<feature type="compositionally biased region" description="Basic and acidic residues" evidence="2">
    <location>
        <begin position="10"/>
        <end position="21"/>
    </location>
</feature>
<feature type="compositionally biased region" description="Basic and acidic residues" evidence="2">
    <location>
        <begin position="176"/>
        <end position="193"/>
    </location>
</feature>
<proteinExistence type="inferred from homology"/>
<feature type="compositionally biased region" description="Basic and acidic residues" evidence="2">
    <location>
        <begin position="418"/>
        <end position="430"/>
    </location>
</feature>
<dbReference type="InterPro" id="IPR018034">
    <property type="entry name" value="Kri1"/>
</dbReference>
<dbReference type="Pfam" id="PF12936">
    <property type="entry name" value="Kri1_C"/>
    <property type="match status" value="1"/>
</dbReference>
<dbReference type="Proteomes" id="UP000002258">
    <property type="component" value="Chromosome 8"/>
</dbReference>
<dbReference type="eggNOG" id="KOG2409">
    <property type="taxonomic scope" value="Eukaryota"/>
</dbReference>
<feature type="compositionally biased region" description="Acidic residues" evidence="2">
    <location>
        <begin position="46"/>
        <end position="66"/>
    </location>
</feature>
<dbReference type="GeneID" id="4840983"/>
<evidence type="ECO:0000256" key="2">
    <source>
        <dbReference type="SAM" id="MobiDB-lite"/>
    </source>
</evidence>
<dbReference type="STRING" id="322104.A3LZV2"/>
<gene>
    <name evidence="4" type="primary">KRI1</name>
    <name evidence="4" type="ORF">PICST_50166</name>
</gene>
<feature type="compositionally biased region" description="Acidic residues" evidence="2">
    <location>
        <begin position="387"/>
        <end position="405"/>
    </location>
</feature>
<feature type="compositionally biased region" description="Basic and acidic residues" evidence="2">
    <location>
        <begin position="527"/>
        <end position="545"/>
    </location>
</feature>